<proteinExistence type="predicted"/>
<dbReference type="AlphaFoldDB" id="A0AAV4L9R6"/>
<dbReference type="InterPro" id="IPR027417">
    <property type="entry name" value="P-loop_NTPase"/>
</dbReference>
<dbReference type="Pfam" id="PF20446">
    <property type="entry name" value="ABC_N"/>
    <property type="match status" value="1"/>
</dbReference>
<dbReference type="SUPFAM" id="SSF52540">
    <property type="entry name" value="P-loop containing nucleoside triphosphate hydrolases"/>
    <property type="match status" value="1"/>
</dbReference>
<organism evidence="4 5">
    <name type="scientific">Collibacillus ludicampi</name>
    <dbReference type="NCBI Taxonomy" id="2771369"/>
    <lineage>
        <taxon>Bacteria</taxon>
        <taxon>Bacillati</taxon>
        <taxon>Bacillota</taxon>
        <taxon>Bacilli</taxon>
        <taxon>Bacillales</taxon>
        <taxon>Alicyclobacillaceae</taxon>
        <taxon>Collibacillus</taxon>
    </lineage>
</organism>
<gene>
    <name evidence="4" type="ORF">DNHGIG_00180</name>
</gene>
<evidence type="ECO:0000259" key="2">
    <source>
        <dbReference type="Pfam" id="PF20446"/>
    </source>
</evidence>
<sequence length="570" mass="63693">MESKAAFLRILRSIDGKGYGAYKEIRDTYDFGPFALHIEHVQADPFAPPSRIRIEVPRSFTSFPDDLLANAITIRGTEDFLIRRVDQLIREKRAKSKGKAFAEIRIERPGQTVLTRSAMTLNRDGGVEARLTVELPAKGRRIFAKAAERIFCEDLIYLVDQALNWRNISQEQLKKHINLLEEQDAIRRQLKEKKLVAFIANGSLLARESGRSDLPMKENAVPFHSPPSLEVEMELPNGCTVKGMGIPEGVTLIVGGGYHGKSTLLQAIERGVYDHIGGDGREYCITDRTAVKVRAEDGRPVSRVDITTFINHLPQGRSTKRFSTQDASGSTSQAAGIIEAVEMGARCLLMDEDTCATNFMIRDARMQELITKEQEPITPFLDRVREFYEVAGVSTILVLGGAGDYLDVADRVIAMHEYRPSDVTAQAKEIATRLPTRRKREKIEPYMPSQPRYPLPEGLSAFKGEREKAEAKGLATILYGKEIIDLSGVSQLVEESQTRAIAHAIRYAVNHYIDGTLTLQEVIARVMRDLEKEGFQVISPFANSVPGQYAMPRPFELAAALNRLPSLRIK</sequence>
<comment type="caution">
    <text evidence="4">The sequence shown here is derived from an EMBL/GenBank/DDBJ whole genome shotgun (WGS) entry which is preliminary data.</text>
</comment>
<reference evidence="4" key="1">
    <citation type="journal article" date="2023" name="Int. J. Syst. Evol. Microbiol.">
        <title>Collibacillus ludicampi gen. nov., sp. nov., a new soil bacterium of the family Alicyclobacillaceae.</title>
        <authorList>
            <person name="Jojima T."/>
            <person name="Ioku Y."/>
            <person name="Fukuta Y."/>
            <person name="Shirasaka N."/>
            <person name="Matsumura Y."/>
            <person name="Mori M."/>
        </authorList>
    </citation>
    <scope>NUCLEOTIDE SEQUENCE</scope>
    <source>
        <strain evidence="4">TP075</strain>
    </source>
</reference>
<dbReference type="PANTHER" id="PTHR38149:SF1">
    <property type="entry name" value="ATPASE"/>
    <property type="match status" value="1"/>
</dbReference>
<dbReference type="InterPro" id="IPR019195">
    <property type="entry name" value="ABC_ATPase_put"/>
</dbReference>
<dbReference type="EMBL" id="BOQE01000001">
    <property type="protein sequence ID" value="GIM44469.1"/>
    <property type="molecule type" value="Genomic_DNA"/>
</dbReference>
<dbReference type="InterPro" id="IPR049069">
    <property type="entry name" value="MRB1590-like_C"/>
</dbReference>
<dbReference type="RefSeq" id="WP_282197746.1">
    <property type="nucleotide sequence ID" value="NZ_BOQE01000001.1"/>
</dbReference>
<dbReference type="Proteomes" id="UP001057291">
    <property type="component" value="Unassembled WGS sequence"/>
</dbReference>
<accession>A0AAV4L9R6</accession>
<keyword evidence="5" id="KW-1185">Reference proteome</keyword>
<feature type="domain" description="MRB1590-like C-terminal" evidence="3">
    <location>
        <begin position="468"/>
        <end position="570"/>
    </location>
</feature>
<dbReference type="Pfam" id="PF09818">
    <property type="entry name" value="ABC_ATPase"/>
    <property type="match status" value="1"/>
</dbReference>
<evidence type="ECO:0000259" key="3">
    <source>
        <dbReference type="Pfam" id="PF21117"/>
    </source>
</evidence>
<dbReference type="Pfam" id="PF21117">
    <property type="entry name" value="MRB1590_C"/>
    <property type="match status" value="1"/>
</dbReference>
<feature type="domain" description="ATPase of the ABC class N-terminal" evidence="2">
    <location>
        <begin position="9"/>
        <end position="164"/>
    </location>
</feature>
<name>A0AAV4L9R6_9BACL</name>
<dbReference type="PANTHER" id="PTHR38149">
    <property type="entry name" value="ATPASE"/>
    <property type="match status" value="1"/>
</dbReference>
<evidence type="ECO:0000313" key="5">
    <source>
        <dbReference type="Proteomes" id="UP001057291"/>
    </source>
</evidence>
<protein>
    <submittedName>
        <fullName evidence="4">ATPase</fullName>
    </submittedName>
</protein>
<feature type="domain" description="ATPase of the ABC class C-terminal" evidence="1">
    <location>
        <begin position="170"/>
        <end position="444"/>
    </location>
</feature>
<dbReference type="InterPro" id="IPR046833">
    <property type="entry name" value="ABC_N"/>
</dbReference>
<dbReference type="InterPro" id="IPR046834">
    <property type="entry name" value="ABC_ATPase_C"/>
</dbReference>
<evidence type="ECO:0000259" key="1">
    <source>
        <dbReference type="Pfam" id="PF09818"/>
    </source>
</evidence>
<evidence type="ECO:0000313" key="4">
    <source>
        <dbReference type="EMBL" id="GIM44469.1"/>
    </source>
</evidence>